<proteinExistence type="predicted"/>
<dbReference type="Gene3D" id="3.30.70.2650">
    <property type="match status" value="1"/>
</dbReference>
<dbReference type="Gene3D" id="1.20.58.1460">
    <property type="match status" value="1"/>
</dbReference>
<sequence length="297" mass="32947">MTGTDSPRTPEPAVQVPTRTLVEALIRADHTVDTGELYAIAPLLGMTDPQVRLCVKRLVTEGRFTQEGRGRRAVLRATGATEQTLGPDVEFVTHAFRQDAGLEPWDGIWHLVAFAVPETARTARDALRAALTRLGGAAVQGGLYISANTWEPHVEDQARHLGVLDHLTLLTTDNLRQGNEQAPAVLARTLWPLEEIADRYQRLASVARPRLRRLQADDLSGPQRLTIAVELAAEFTRAMEPDPLLPPELLPQPWPGTQARELVAQCWSLLEEHTDESRRVSLFHLYRDVLRPAAADN</sequence>
<dbReference type="Gene3D" id="1.10.10.10">
    <property type="entry name" value="Winged helix-like DNA-binding domain superfamily/Winged helix DNA-binding domain"/>
    <property type="match status" value="1"/>
</dbReference>
<dbReference type="InterPro" id="IPR013225">
    <property type="entry name" value="PaaX_C"/>
</dbReference>
<dbReference type="PANTHER" id="PTHR30319">
    <property type="entry name" value="PHENYLACETIC ACID REGULATOR-RELATED TRANSCRIPTIONAL REPRESSOR"/>
    <property type="match status" value="1"/>
</dbReference>
<dbReference type="EMBL" id="BMTF01000012">
    <property type="protein sequence ID" value="GGV87725.1"/>
    <property type="molecule type" value="Genomic_DNA"/>
</dbReference>
<dbReference type="PANTHER" id="PTHR30319:SF1">
    <property type="entry name" value="TRANSCRIPTIONAL REPRESSOR PAAX"/>
    <property type="match status" value="1"/>
</dbReference>
<keyword evidence="4" id="KW-1185">Reference proteome</keyword>
<dbReference type="InterPro" id="IPR011965">
    <property type="entry name" value="PaaX_trns_reg"/>
</dbReference>
<evidence type="ECO:0000259" key="2">
    <source>
        <dbReference type="Pfam" id="PF20803"/>
    </source>
</evidence>
<accession>A0ABQ2W3N5</accession>
<dbReference type="RefSeq" id="WP_189544897.1">
    <property type="nucleotide sequence ID" value="NZ_BMTF01000012.1"/>
</dbReference>
<evidence type="ECO:0000313" key="4">
    <source>
        <dbReference type="Proteomes" id="UP000660675"/>
    </source>
</evidence>
<name>A0ABQ2W3N5_9ACTN</name>
<dbReference type="InterPro" id="IPR036388">
    <property type="entry name" value="WH-like_DNA-bd_sf"/>
</dbReference>
<comment type="caution">
    <text evidence="3">The sequence shown here is derived from an EMBL/GenBank/DDBJ whole genome shotgun (WGS) entry which is preliminary data.</text>
</comment>
<evidence type="ECO:0000259" key="1">
    <source>
        <dbReference type="Pfam" id="PF08223"/>
    </source>
</evidence>
<feature type="domain" description="Transcriptional repressor PaaX-like C-terminal" evidence="1">
    <location>
        <begin position="191"/>
        <end position="274"/>
    </location>
</feature>
<reference evidence="4" key="1">
    <citation type="journal article" date="2019" name="Int. J. Syst. Evol. Microbiol.">
        <title>The Global Catalogue of Microorganisms (GCM) 10K type strain sequencing project: providing services to taxonomists for standard genome sequencing and annotation.</title>
        <authorList>
            <consortium name="The Broad Institute Genomics Platform"/>
            <consortium name="The Broad Institute Genome Sequencing Center for Infectious Disease"/>
            <person name="Wu L."/>
            <person name="Ma J."/>
        </authorList>
    </citation>
    <scope>NUCLEOTIDE SEQUENCE [LARGE SCALE GENOMIC DNA]</scope>
    <source>
        <strain evidence="4">JCM 4376</strain>
    </source>
</reference>
<evidence type="ECO:0000313" key="3">
    <source>
        <dbReference type="EMBL" id="GGV87725.1"/>
    </source>
</evidence>
<feature type="domain" description="Transcriptional repressor PaaX-like central Cas2-like" evidence="2">
    <location>
        <begin position="103"/>
        <end position="181"/>
    </location>
</feature>
<organism evidence="3 4">
    <name type="scientific">Streptomyces gelaticus</name>
    <dbReference type="NCBI Taxonomy" id="285446"/>
    <lineage>
        <taxon>Bacteria</taxon>
        <taxon>Bacillati</taxon>
        <taxon>Actinomycetota</taxon>
        <taxon>Actinomycetes</taxon>
        <taxon>Kitasatosporales</taxon>
        <taxon>Streptomycetaceae</taxon>
        <taxon>Streptomyces</taxon>
    </lineage>
</organism>
<dbReference type="PIRSF" id="PIRSF020623">
    <property type="entry name" value="PaaX"/>
    <property type="match status" value="1"/>
</dbReference>
<gene>
    <name evidence="3" type="ORF">GCM10015535_37480</name>
</gene>
<dbReference type="Pfam" id="PF20803">
    <property type="entry name" value="PaaX_M"/>
    <property type="match status" value="1"/>
</dbReference>
<dbReference type="InterPro" id="IPR048846">
    <property type="entry name" value="PaaX-like_central"/>
</dbReference>
<protein>
    <submittedName>
        <fullName evidence="3">Repressor in the phenylacetic acid catabolism</fullName>
    </submittedName>
</protein>
<dbReference type="Proteomes" id="UP000660675">
    <property type="component" value="Unassembled WGS sequence"/>
</dbReference>
<dbReference type="Pfam" id="PF08223">
    <property type="entry name" value="PaaX_C"/>
    <property type="match status" value="1"/>
</dbReference>